<gene>
    <name evidence="14" type="ORF">BDV24DRAFT_170940</name>
</gene>
<keyword evidence="11" id="KW-0472">Membrane</keyword>
<sequence length="534" mass="60062">MSLPSLWVTTVGGLRSHVSVLVAIQLVSLIVYRIYFHPLSKIPGPLLPKITDWYPAWYVWRGSSHTALWEGHQRYGSIGRCGPNSVSVCSQTGLMEIYSTKANVCKDESYVVMSVGSHAPNTFSFIDKKTHAFRRKILFQAFTDNALNGVQDQILSHVSEFCAMLNPPPSNGAGQNSVWGPSVDIAPLCDYLAFDVISDLSYGRSFDMLKSDRYRYVPKLTRRLARRNATCMTQSKLWRYKLDRLFFAGFLNALRDFGLWIRHQGKERIRLGNNGPRKDCFHYLLNGSDPKTGQGLTERELRVESLLLIVAGSDTVATSLSAVLFNLAHSQQALQNATAEIRSCFEREEDIRLGTQLKSCSYLHACISESLRISPAVSNMPPRRVLPGGITVDGYYIPEGTIIGTPIYALHHNEEYFPRPFKYEPERWLEDQANGDNPSTDDGLKRARAAFCPFSIGPRSCVAKNLAWAELTLTLARVLFSYDIRLPPDHCEIEPDCCSSVPSDQSPEYKLRTWIVSAREGPSLQFRPRNVKVP</sequence>
<comment type="cofactor">
    <cofactor evidence="1 12">
        <name>heme</name>
        <dbReference type="ChEBI" id="CHEBI:30413"/>
    </cofactor>
</comment>
<accession>A0A5N6YI64</accession>
<dbReference type="FunFam" id="1.10.630.10:FF:000063">
    <property type="entry name" value="Cytochrome P450 monooxygenase"/>
    <property type="match status" value="1"/>
</dbReference>
<evidence type="ECO:0000256" key="9">
    <source>
        <dbReference type="ARBA" id="ARBA00023004"/>
    </source>
</evidence>
<keyword evidence="7" id="KW-1133">Transmembrane helix</keyword>
<dbReference type="PANTHER" id="PTHR24305:SF237">
    <property type="entry name" value="CYTOCHROME P450 MONOOXYGENASE ATNE-RELATED"/>
    <property type="match status" value="1"/>
</dbReference>
<dbReference type="AlphaFoldDB" id="A0A5N6YI64"/>
<keyword evidence="9 12" id="KW-0408">Iron</keyword>
<evidence type="ECO:0000256" key="11">
    <source>
        <dbReference type="ARBA" id="ARBA00023136"/>
    </source>
</evidence>
<evidence type="ECO:0000256" key="6">
    <source>
        <dbReference type="ARBA" id="ARBA00022723"/>
    </source>
</evidence>
<dbReference type="PRINTS" id="PR00463">
    <property type="entry name" value="EP450I"/>
</dbReference>
<evidence type="ECO:0000256" key="10">
    <source>
        <dbReference type="ARBA" id="ARBA00023033"/>
    </source>
</evidence>
<dbReference type="PROSITE" id="PS00086">
    <property type="entry name" value="CYTOCHROME_P450"/>
    <property type="match status" value="1"/>
</dbReference>
<dbReference type="InterPro" id="IPR001128">
    <property type="entry name" value="Cyt_P450"/>
</dbReference>
<evidence type="ECO:0000256" key="12">
    <source>
        <dbReference type="PIRSR" id="PIRSR602401-1"/>
    </source>
</evidence>
<dbReference type="InterPro" id="IPR036396">
    <property type="entry name" value="Cyt_P450_sf"/>
</dbReference>
<dbReference type="SUPFAM" id="SSF48264">
    <property type="entry name" value="Cytochrome P450"/>
    <property type="match status" value="1"/>
</dbReference>
<dbReference type="GO" id="GO:0016705">
    <property type="term" value="F:oxidoreductase activity, acting on paired donors, with incorporation or reduction of molecular oxygen"/>
    <property type="evidence" value="ECO:0007669"/>
    <property type="project" value="InterPro"/>
</dbReference>
<dbReference type="Gene3D" id="1.10.630.10">
    <property type="entry name" value="Cytochrome P450"/>
    <property type="match status" value="1"/>
</dbReference>
<dbReference type="PRINTS" id="PR00385">
    <property type="entry name" value="P450"/>
</dbReference>
<comment type="similarity">
    <text evidence="3 13">Belongs to the cytochrome P450 family.</text>
</comment>
<feature type="binding site" description="axial binding residue" evidence="12">
    <location>
        <position position="461"/>
    </location>
    <ligand>
        <name>heme</name>
        <dbReference type="ChEBI" id="CHEBI:30413"/>
    </ligand>
    <ligandPart>
        <name>Fe</name>
        <dbReference type="ChEBI" id="CHEBI:18248"/>
    </ligandPart>
</feature>
<dbReference type="Proteomes" id="UP000325558">
    <property type="component" value="Unassembled WGS sequence"/>
</dbReference>
<dbReference type="EMBL" id="ML737121">
    <property type="protein sequence ID" value="KAE8344958.1"/>
    <property type="molecule type" value="Genomic_DNA"/>
</dbReference>
<dbReference type="Pfam" id="PF00067">
    <property type="entry name" value="p450"/>
    <property type="match status" value="1"/>
</dbReference>
<evidence type="ECO:0000256" key="3">
    <source>
        <dbReference type="ARBA" id="ARBA00010617"/>
    </source>
</evidence>
<evidence type="ECO:0000256" key="4">
    <source>
        <dbReference type="ARBA" id="ARBA00022617"/>
    </source>
</evidence>
<dbReference type="GO" id="GO:0016020">
    <property type="term" value="C:membrane"/>
    <property type="evidence" value="ECO:0007669"/>
    <property type="project" value="UniProtKB-SubCell"/>
</dbReference>
<keyword evidence="4 12" id="KW-0349">Heme</keyword>
<evidence type="ECO:0000256" key="1">
    <source>
        <dbReference type="ARBA" id="ARBA00001971"/>
    </source>
</evidence>
<dbReference type="GO" id="GO:0020037">
    <property type="term" value="F:heme binding"/>
    <property type="evidence" value="ECO:0007669"/>
    <property type="project" value="InterPro"/>
</dbReference>
<organism evidence="14">
    <name type="scientific">Aspergillus arachidicola</name>
    <dbReference type="NCBI Taxonomy" id="656916"/>
    <lineage>
        <taxon>Eukaryota</taxon>
        <taxon>Fungi</taxon>
        <taxon>Dikarya</taxon>
        <taxon>Ascomycota</taxon>
        <taxon>Pezizomycotina</taxon>
        <taxon>Eurotiomycetes</taxon>
        <taxon>Eurotiomycetidae</taxon>
        <taxon>Eurotiales</taxon>
        <taxon>Aspergillaceae</taxon>
        <taxon>Aspergillus</taxon>
        <taxon>Aspergillus subgen. Circumdati</taxon>
    </lineage>
</organism>
<evidence type="ECO:0008006" key="15">
    <source>
        <dbReference type="Google" id="ProtNLM"/>
    </source>
</evidence>
<dbReference type="InterPro" id="IPR002401">
    <property type="entry name" value="Cyt_P450_E_grp-I"/>
</dbReference>
<keyword evidence="5" id="KW-0812">Transmembrane</keyword>
<dbReference type="PANTHER" id="PTHR24305">
    <property type="entry name" value="CYTOCHROME P450"/>
    <property type="match status" value="1"/>
</dbReference>
<evidence type="ECO:0000256" key="7">
    <source>
        <dbReference type="ARBA" id="ARBA00022989"/>
    </source>
</evidence>
<keyword evidence="10 13" id="KW-0503">Monooxygenase</keyword>
<dbReference type="InterPro" id="IPR050121">
    <property type="entry name" value="Cytochrome_P450_monoxygenase"/>
</dbReference>
<evidence type="ECO:0000256" key="8">
    <source>
        <dbReference type="ARBA" id="ARBA00023002"/>
    </source>
</evidence>
<reference evidence="14" key="1">
    <citation type="submission" date="2019-04" db="EMBL/GenBank/DDBJ databases">
        <title>Friends and foes A comparative genomics study of 23 Aspergillus species from section Flavi.</title>
        <authorList>
            <consortium name="DOE Joint Genome Institute"/>
            <person name="Kjaerbolling I."/>
            <person name="Vesth T."/>
            <person name="Frisvad J.C."/>
            <person name="Nybo J.L."/>
            <person name="Theobald S."/>
            <person name="Kildgaard S."/>
            <person name="Isbrandt T."/>
            <person name="Kuo A."/>
            <person name="Sato A."/>
            <person name="Lyhne E.K."/>
            <person name="Kogle M.E."/>
            <person name="Wiebenga A."/>
            <person name="Kun R.S."/>
            <person name="Lubbers R.J."/>
            <person name="Makela M.R."/>
            <person name="Barry K."/>
            <person name="Chovatia M."/>
            <person name="Clum A."/>
            <person name="Daum C."/>
            <person name="Haridas S."/>
            <person name="He G."/>
            <person name="LaButti K."/>
            <person name="Lipzen A."/>
            <person name="Mondo S."/>
            <person name="Riley R."/>
            <person name="Salamov A."/>
            <person name="Simmons B.A."/>
            <person name="Magnuson J.K."/>
            <person name="Henrissat B."/>
            <person name="Mortensen U.H."/>
            <person name="Larsen T.O."/>
            <person name="Devries R.P."/>
            <person name="Grigoriev I.V."/>
            <person name="Machida M."/>
            <person name="Baker S.E."/>
            <person name="Andersen M.R."/>
        </authorList>
    </citation>
    <scope>NUCLEOTIDE SEQUENCE</scope>
    <source>
        <strain evidence="14">CBS 117612</strain>
    </source>
</reference>
<keyword evidence="6 12" id="KW-0479">Metal-binding</keyword>
<keyword evidence="8 13" id="KW-0560">Oxidoreductase</keyword>
<dbReference type="GO" id="GO:0005506">
    <property type="term" value="F:iron ion binding"/>
    <property type="evidence" value="ECO:0007669"/>
    <property type="project" value="InterPro"/>
</dbReference>
<dbReference type="OrthoDB" id="1470350at2759"/>
<evidence type="ECO:0000313" key="14">
    <source>
        <dbReference type="EMBL" id="KAE8344958.1"/>
    </source>
</evidence>
<dbReference type="InterPro" id="IPR017972">
    <property type="entry name" value="Cyt_P450_CS"/>
</dbReference>
<name>A0A5N6YI64_9EURO</name>
<dbReference type="GO" id="GO:0004497">
    <property type="term" value="F:monooxygenase activity"/>
    <property type="evidence" value="ECO:0007669"/>
    <property type="project" value="UniProtKB-KW"/>
</dbReference>
<proteinExistence type="inferred from homology"/>
<dbReference type="CDD" id="cd11061">
    <property type="entry name" value="CYP67-like"/>
    <property type="match status" value="1"/>
</dbReference>
<evidence type="ECO:0000256" key="2">
    <source>
        <dbReference type="ARBA" id="ARBA00004370"/>
    </source>
</evidence>
<dbReference type="GO" id="GO:1902181">
    <property type="term" value="P:verruculogen biosynthetic process"/>
    <property type="evidence" value="ECO:0007669"/>
    <property type="project" value="UniProtKB-ARBA"/>
</dbReference>
<evidence type="ECO:0000256" key="13">
    <source>
        <dbReference type="RuleBase" id="RU000461"/>
    </source>
</evidence>
<comment type="subcellular location">
    <subcellularLocation>
        <location evidence="2">Membrane</location>
    </subcellularLocation>
</comment>
<protein>
    <recommendedName>
        <fullName evidence="15">Cytochrome P450</fullName>
    </recommendedName>
</protein>
<evidence type="ECO:0000256" key="5">
    <source>
        <dbReference type="ARBA" id="ARBA00022692"/>
    </source>
</evidence>